<dbReference type="EMBL" id="CP010025">
    <property type="protein sequence ID" value="AJZ57084.1"/>
    <property type="molecule type" value="Genomic_DNA"/>
</dbReference>
<dbReference type="GeneID" id="66514026"/>
<name>A0AAP5QGT0_9BURK</name>
<protein>
    <recommendedName>
        <fullName evidence="5">DUF2384 domain-containing protein</fullName>
    </recommendedName>
</protein>
<dbReference type="RefSeq" id="WP_046565370.1">
    <property type="nucleotide sequence ID" value="NZ_CP010025.1"/>
</dbReference>
<reference evidence="1 3" key="1">
    <citation type="journal article" date="2015" name="Genome Announc.">
        <title>Complete genome sequences for 59 burkholderia isolates, both pathogenic and near neighbor.</title>
        <authorList>
            <person name="Johnson S.L."/>
            <person name="Bishop-Lilly K.A."/>
            <person name="Ladner J.T."/>
            <person name="Daligault H.E."/>
            <person name="Davenport K.W."/>
            <person name="Jaissle J."/>
            <person name="Frey K.G."/>
            <person name="Koroleva G.I."/>
            <person name="Bruce D.C."/>
            <person name="Coyne S.R."/>
            <person name="Broomall S.M."/>
            <person name="Li P.E."/>
            <person name="Teshima H."/>
            <person name="Gibbons H.S."/>
            <person name="Palacios G.F."/>
            <person name="Rosenzweig C.N."/>
            <person name="Redden C.L."/>
            <person name="Xu Y."/>
            <person name="Minogue T.D."/>
            <person name="Chain P.S."/>
        </authorList>
    </citation>
    <scope>NUCLEOTIDE SEQUENCE [LARGE SCALE GENOMIC DNA]</scope>
    <source>
        <strain evidence="1 3">ATCC BAA-463</strain>
    </source>
</reference>
<evidence type="ECO:0008006" key="5">
    <source>
        <dbReference type="Google" id="ProtNLM"/>
    </source>
</evidence>
<evidence type="ECO:0000313" key="1">
    <source>
        <dbReference type="EMBL" id="AJZ57084.1"/>
    </source>
</evidence>
<accession>A0AAP5QGT0</accession>
<evidence type="ECO:0000313" key="2">
    <source>
        <dbReference type="EMBL" id="MDT8843243.1"/>
    </source>
</evidence>
<dbReference type="KEGG" id="bfn:OI25_7790"/>
<evidence type="ECO:0000313" key="4">
    <source>
        <dbReference type="Proteomes" id="UP001246473"/>
    </source>
</evidence>
<dbReference type="EMBL" id="JANSLM010000023">
    <property type="protein sequence ID" value="MDT8843243.1"/>
    <property type="molecule type" value="Genomic_DNA"/>
</dbReference>
<reference evidence="2" key="2">
    <citation type="submission" date="2022-08" db="EMBL/GenBank/DDBJ databases">
        <authorList>
            <person name="Kim S.-J."/>
        </authorList>
    </citation>
    <scope>NUCLEOTIDE SEQUENCE</scope>
    <source>
        <strain evidence="2">KJ</strain>
    </source>
</reference>
<sequence>MPTPKDAVLAFRDELLANRWPDDSRVAELIGVPRDQDAVGHIRDLRISGALLGVWSEAQHRYVYPWFQFDLNGALLPGIASLVENLHVPYDAGGWRRAFWLYSPHALLNGALPADVFITDPTRVIEAAKCEFNGDPDAAW</sequence>
<proteinExistence type="predicted"/>
<dbReference type="Proteomes" id="UP001246473">
    <property type="component" value="Unassembled WGS sequence"/>
</dbReference>
<dbReference type="Proteomes" id="UP000032614">
    <property type="component" value="Chromosome 3"/>
</dbReference>
<dbReference type="AlphaFoldDB" id="A0AAP5QGT0"/>
<evidence type="ECO:0000313" key="3">
    <source>
        <dbReference type="Proteomes" id="UP000032614"/>
    </source>
</evidence>
<organism evidence="2 4">
    <name type="scientific">Paraburkholderia fungorum</name>
    <dbReference type="NCBI Taxonomy" id="134537"/>
    <lineage>
        <taxon>Bacteria</taxon>
        <taxon>Pseudomonadati</taxon>
        <taxon>Pseudomonadota</taxon>
        <taxon>Betaproteobacteria</taxon>
        <taxon>Burkholderiales</taxon>
        <taxon>Burkholderiaceae</taxon>
        <taxon>Paraburkholderia</taxon>
    </lineage>
</organism>
<gene>
    <name evidence="1" type="ORF">OI25_7790</name>
    <name evidence="2" type="ORF">ParKJ_38065</name>
</gene>